<gene>
    <name evidence="2" type="ORF">Fmac_000742</name>
</gene>
<keyword evidence="1" id="KW-0812">Transmembrane</keyword>
<feature type="transmembrane region" description="Helical" evidence="1">
    <location>
        <begin position="274"/>
        <end position="298"/>
    </location>
</feature>
<evidence type="ECO:0000256" key="1">
    <source>
        <dbReference type="SAM" id="Phobius"/>
    </source>
</evidence>
<dbReference type="Pfam" id="PF03140">
    <property type="entry name" value="DUF247"/>
    <property type="match status" value="2"/>
</dbReference>
<keyword evidence="3" id="KW-1185">Reference proteome</keyword>
<keyword evidence="1" id="KW-0472">Membrane</keyword>
<dbReference type="Proteomes" id="UP001603857">
    <property type="component" value="Unassembled WGS sequence"/>
</dbReference>
<dbReference type="AlphaFoldDB" id="A0ABD1NGE0"/>
<proteinExistence type="predicted"/>
<evidence type="ECO:0000313" key="2">
    <source>
        <dbReference type="EMBL" id="KAL2346742.1"/>
    </source>
</evidence>
<evidence type="ECO:0000313" key="3">
    <source>
        <dbReference type="Proteomes" id="UP001603857"/>
    </source>
</evidence>
<organism evidence="2 3">
    <name type="scientific">Flemingia macrophylla</name>
    <dbReference type="NCBI Taxonomy" id="520843"/>
    <lineage>
        <taxon>Eukaryota</taxon>
        <taxon>Viridiplantae</taxon>
        <taxon>Streptophyta</taxon>
        <taxon>Embryophyta</taxon>
        <taxon>Tracheophyta</taxon>
        <taxon>Spermatophyta</taxon>
        <taxon>Magnoliopsida</taxon>
        <taxon>eudicotyledons</taxon>
        <taxon>Gunneridae</taxon>
        <taxon>Pentapetalae</taxon>
        <taxon>rosids</taxon>
        <taxon>fabids</taxon>
        <taxon>Fabales</taxon>
        <taxon>Fabaceae</taxon>
        <taxon>Papilionoideae</taxon>
        <taxon>50 kb inversion clade</taxon>
        <taxon>NPAAA clade</taxon>
        <taxon>indigoferoid/millettioid clade</taxon>
        <taxon>Phaseoleae</taxon>
        <taxon>Flemingia</taxon>
    </lineage>
</organism>
<sequence length="303" mass="35453">MIMKNGEHVIDVEAMLHGAETPLTDECCIYRVPFHIRKLNEDAYTPDVVSIGPFHHNTLPRLRSMQRALLQILWWKLVKRRRVSEVSFDDISIRHFTDLLRTFHLQHPPERRPPRIHEFVKHLPSVTELSEVGVKFEVNNESKCLLDFTFSEGVLRIPQLEMYDPTEMLFRNMMALEQCYYPYECYITDYVEMMDFLVNTSRDVDILIQKEVLINSLGDSNSVANLFNGLFKNIFLPNASSSYQLLAKHLKDFHRNRWNNLKSTLKHDYCKTPWQTAATIATVVLLILTLVQTLCSVLQLKQQ</sequence>
<dbReference type="EMBL" id="JBGMDY010000001">
    <property type="protein sequence ID" value="KAL2346742.1"/>
    <property type="molecule type" value="Genomic_DNA"/>
</dbReference>
<comment type="caution">
    <text evidence="2">The sequence shown here is derived from an EMBL/GenBank/DDBJ whole genome shotgun (WGS) entry which is preliminary data.</text>
</comment>
<keyword evidence="1" id="KW-1133">Transmembrane helix</keyword>
<accession>A0ABD1NGE0</accession>
<name>A0ABD1NGE0_9FABA</name>
<reference evidence="2 3" key="1">
    <citation type="submission" date="2024-08" db="EMBL/GenBank/DDBJ databases">
        <title>Insights into the chromosomal genome structure of Flemingia macrophylla.</title>
        <authorList>
            <person name="Ding Y."/>
            <person name="Zhao Y."/>
            <person name="Bi W."/>
            <person name="Wu M."/>
            <person name="Zhao G."/>
            <person name="Gong Y."/>
            <person name="Li W."/>
            <person name="Zhang P."/>
        </authorList>
    </citation>
    <scope>NUCLEOTIDE SEQUENCE [LARGE SCALE GENOMIC DNA]</scope>
    <source>
        <strain evidence="2">DYQJB</strain>
        <tissue evidence="2">Leaf</tissue>
    </source>
</reference>
<dbReference type="InterPro" id="IPR004158">
    <property type="entry name" value="DUF247_pln"/>
</dbReference>
<dbReference type="PANTHER" id="PTHR31170">
    <property type="entry name" value="BNAC04G53230D PROTEIN"/>
    <property type="match status" value="1"/>
</dbReference>
<protein>
    <submittedName>
        <fullName evidence="2">Uncharacterized protein</fullName>
    </submittedName>
</protein>
<dbReference type="PANTHER" id="PTHR31170:SF23">
    <property type="match status" value="1"/>
</dbReference>